<protein>
    <submittedName>
        <fullName evidence="8">Type II secretion protein F</fullName>
    </submittedName>
</protein>
<keyword evidence="4 6" id="KW-1133">Transmembrane helix</keyword>
<accession>A0A7X8C5N9</accession>
<keyword evidence="3 6" id="KW-0812">Transmembrane</keyword>
<feature type="domain" description="Type II secretion system protein GspF" evidence="7">
    <location>
        <begin position="152"/>
        <end position="283"/>
    </location>
</feature>
<feature type="transmembrane region" description="Helical" evidence="6">
    <location>
        <begin position="87"/>
        <end position="108"/>
    </location>
</feature>
<dbReference type="InterPro" id="IPR018076">
    <property type="entry name" value="T2SS_GspF_dom"/>
</dbReference>
<dbReference type="RefSeq" id="WP_276649835.1">
    <property type="nucleotide sequence ID" value="NZ_JAAYSM010000389.1"/>
</dbReference>
<name>A0A7X8C5N9_9LACT</name>
<evidence type="ECO:0000256" key="5">
    <source>
        <dbReference type="ARBA" id="ARBA00023136"/>
    </source>
</evidence>
<dbReference type="GO" id="GO:0005886">
    <property type="term" value="C:plasma membrane"/>
    <property type="evidence" value="ECO:0007669"/>
    <property type="project" value="UniProtKB-SubCell"/>
</dbReference>
<evidence type="ECO:0000259" key="7">
    <source>
        <dbReference type="Pfam" id="PF00482"/>
    </source>
</evidence>
<evidence type="ECO:0000256" key="2">
    <source>
        <dbReference type="ARBA" id="ARBA00022475"/>
    </source>
</evidence>
<reference evidence="8 9" key="1">
    <citation type="journal article" date="2020" name="Biotechnol. Biofuels">
        <title>New insights from the biogas microbiome by comprehensive genome-resolved metagenomics of nearly 1600 species originating from multiple anaerobic digesters.</title>
        <authorList>
            <person name="Campanaro S."/>
            <person name="Treu L."/>
            <person name="Rodriguez-R L.M."/>
            <person name="Kovalovszki A."/>
            <person name="Ziels R.M."/>
            <person name="Maus I."/>
            <person name="Zhu X."/>
            <person name="Kougias P.G."/>
            <person name="Basile A."/>
            <person name="Luo G."/>
            <person name="Schluter A."/>
            <person name="Konstantinidis K.T."/>
            <person name="Angelidaki I."/>
        </authorList>
    </citation>
    <scope>NUCLEOTIDE SEQUENCE [LARGE SCALE GENOMIC DNA]</scope>
    <source>
        <strain evidence="8">AS23ysBPME_34</strain>
    </source>
</reference>
<dbReference type="PANTHER" id="PTHR35007">
    <property type="entry name" value="INTEGRAL MEMBRANE PROTEIN-RELATED"/>
    <property type="match status" value="1"/>
</dbReference>
<keyword evidence="5 6" id="KW-0472">Membrane</keyword>
<dbReference type="AlphaFoldDB" id="A0A7X8C5N9"/>
<feature type="transmembrane region" description="Helical" evidence="6">
    <location>
        <begin position="265"/>
        <end position="285"/>
    </location>
</feature>
<dbReference type="EMBL" id="JAAYSM010000389">
    <property type="protein sequence ID" value="NLJ19342.1"/>
    <property type="molecule type" value="Genomic_DNA"/>
</dbReference>
<evidence type="ECO:0000256" key="1">
    <source>
        <dbReference type="ARBA" id="ARBA00004651"/>
    </source>
</evidence>
<dbReference type="Pfam" id="PF00482">
    <property type="entry name" value="T2SSF"/>
    <property type="match status" value="1"/>
</dbReference>
<evidence type="ECO:0000256" key="6">
    <source>
        <dbReference type="SAM" id="Phobius"/>
    </source>
</evidence>
<gene>
    <name evidence="8" type="ORF">GX355_10850</name>
</gene>
<evidence type="ECO:0000313" key="8">
    <source>
        <dbReference type="EMBL" id="NLJ19342.1"/>
    </source>
</evidence>
<organism evidence="8 9">
    <name type="scientific">Globicatella sulfidifaciens</name>
    <dbReference type="NCBI Taxonomy" id="136093"/>
    <lineage>
        <taxon>Bacteria</taxon>
        <taxon>Bacillati</taxon>
        <taxon>Bacillota</taxon>
        <taxon>Bacilli</taxon>
        <taxon>Lactobacillales</taxon>
        <taxon>Aerococcaceae</taxon>
        <taxon>Globicatella</taxon>
    </lineage>
</organism>
<evidence type="ECO:0000256" key="3">
    <source>
        <dbReference type="ARBA" id="ARBA00022692"/>
    </source>
</evidence>
<sequence length="288" mass="32496">MNIAQMISIIIIVITALPILLAGNKYKEFIEPYKEEFQFIFLAPAGLYIIDRFKVMIRLSSQLMPIQQKISSIYRAGRKIQQYTKMYIAEIISTTLICLIGGAVFTLLSGGDHLLLIFGTILAVLLPALSIKKLDEKVNKRKQDIIFELPEFASKIALLVNAGETCQKALIRCTMMKQDDENPLYQELLETVTKLQNGESFSQVMEEFSKRCGVQEVSAFTTVILLNYRRGGDQLSLSLRELSQSLWGKRKAISKTRGEEASSKLIFPMVLIFIVILVIVAYPALTIF</sequence>
<keyword evidence="2" id="KW-1003">Cell membrane</keyword>
<proteinExistence type="predicted"/>
<comment type="caution">
    <text evidence="8">The sequence shown here is derived from an EMBL/GenBank/DDBJ whole genome shotgun (WGS) entry which is preliminary data.</text>
</comment>
<evidence type="ECO:0000313" key="9">
    <source>
        <dbReference type="Proteomes" id="UP000541058"/>
    </source>
</evidence>
<comment type="subcellular location">
    <subcellularLocation>
        <location evidence="1">Cell membrane</location>
        <topology evidence="1">Multi-pass membrane protein</topology>
    </subcellularLocation>
</comment>
<evidence type="ECO:0000256" key="4">
    <source>
        <dbReference type="ARBA" id="ARBA00022989"/>
    </source>
</evidence>
<dbReference type="PANTHER" id="PTHR35007:SF2">
    <property type="entry name" value="PILUS ASSEMBLE PROTEIN"/>
    <property type="match status" value="1"/>
</dbReference>
<dbReference type="Proteomes" id="UP000541058">
    <property type="component" value="Unassembled WGS sequence"/>
</dbReference>
<feature type="transmembrane region" description="Helical" evidence="6">
    <location>
        <begin position="6"/>
        <end position="24"/>
    </location>
</feature>
<feature type="transmembrane region" description="Helical" evidence="6">
    <location>
        <begin position="114"/>
        <end position="131"/>
    </location>
</feature>